<keyword evidence="4" id="KW-1185">Reference proteome</keyword>
<dbReference type="InterPro" id="IPR050228">
    <property type="entry name" value="Carboxylesterase_BioH"/>
</dbReference>
<comment type="caution">
    <text evidence="3">The sequence shown here is derived from an EMBL/GenBank/DDBJ whole genome shotgun (WGS) entry which is preliminary data.</text>
</comment>
<proteinExistence type="predicted"/>
<dbReference type="PANTHER" id="PTHR43194:SF5">
    <property type="entry name" value="PIMELOYL-[ACYL-CARRIER PROTEIN] METHYL ESTER ESTERASE"/>
    <property type="match status" value="1"/>
</dbReference>
<feature type="compositionally biased region" description="Basic and acidic residues" evidence="1">
    <location>
        <begin position="64"/>
        <end position="77"/>
    </location>
</feature>
<evidence type="ECO:0000313" key="4">
    <source>
        <dbReference type="Proteomes" id="UP001501676"/>
    </source>
</evidence>
<gene>
    <name evidence="3" type="ORF">GCM10020369_57170</name>
</gene>
<dbReference type="RefSeq" id="WP_345731332.1">
    <property type="nucleotide sequence ID" value="NZ_BAAAYN010000040.1"/>
</dbReference>
<organism evidence="3 4">
    <name type="scientific">Cryptosporangium minutisporangium</name>
    <dbReference type="NCBI Taxonomy" id="113569"/>
    <lineage>
        <taxon>Bacteria</taxon>
        <taxon>Bacillati</taxon>
        <taxon>Actinomycetota</taxon>
        <taxon>Actinomycetes</taxon>
        <taxon>Cryptosporangiales</taxon>
        <taxon>Cryptosporangiaceae</taxon>
        <taxon>Cryptosporangium</taxon>
    </lineage>
</organism>
<dbReference type="GO" id="GO:0016787">
    <property type="term" value="F:hydrolase activity"/>
    <property type="evidence" value="ECO:0007669"/>
    <property type="project" value="UniProtKB-KW"/>
</dbReference>
<dbReference type="PANTHER" id="PTHR43194">
    <property type="entry name" value="HYDROLASE ALPHA/BETA FOLD FAMILY"/>
    <property type="match status" value="1"/>
</dbReference>
<dbReference type="SUPFAM" id="SSF53474">
    <property type="entry name" value="alpha/beta-Hydrolases"/>
    <property type="match status" value="1"/>
</dbReference>
<dbReference type="EMBL" id="BAAAYN010000040">
    <property type="protein sequence ID" value="GAA3393068.1"/>
    <property type="molecule type" value="Genomic_DNA"/>
</dbReference>
<sequence length="272" mass="28868">MIRTVSAATLAVPDARLYYEVRGAGPLLVLAGAPMDATAFTAVAELLATDHTVLTTDPRGIHRSPVDQPDRDSTPEERADDLARLIAHVDAGPAVALGSSGGAVSVLALAERHPDAVTTVIAHEPPLTELLPDREAVRARTEEMIATYLSGDRRLAWVQFLANANIHLPDEVFDATFGAEPTPQAAADERFQFAHLLRATTRFQPDVAALRAGPVRVVVGIGEESGGQICDRTSRALAAVLGVEPTLFPGDHVGFAGAPEPFATRLREILRG</sequence>
<protein>
    <submittedName>
        <fullName evidence="3">Alpha/beta hydrolase</fullName>
    </submittedName>
</protein>
<dbReference type="Proteomes" id="UP001501676">
    <property type="component" value="Unassembled WGS sequence"/>
</dbReference>
<feature type="region of interest" description="Disordered" evidence="1">
    <location>
        <begin position="56"/>
        <end position="77"/>
    </location>
</feature>
<evidence type="ECO:0000259" key="2">
    <source>
        <dbReference type="Pfam" id="PF00561"/>
    </source>
</evidence>
<evidence type="ECO:0000256" key="1">
    <source>
        <dbReference type="SAM" id="MobiDB-lite"/>
    </source>
</evidence>
<dbReference type="InterPro" id="IPR000073">
    <property type="entry name" value="AB_hydrolase_1"/>
</dbReference>
<reference evidence="4" key="1">
    <citation type="journal article" date="2019" name="Int. J. Syst. Evol. Microbiol.">
        <title>The Global Catalogue of Microorganisms (GCM) 10K type strain sequencing project: providing services to taxonomists for standard genome sequencing and annotation.</title>
        <authorList>
            <consortium name="The Broad Institute Genomics Platform"/>
            <consortium name="The Broad Institute Genome Sequencing Center for Infectious Disease"/>
            <person name="Wu L."/>
            <person name="Ma J."/>
        </authorList>
    </citation>
    <scope>NUCLEOTIDE SEQUENCE [LARGE SCALE GENOMIC DNA]</scope>
    <source>
        <strain evidence="4">JCM 9458</strain>
    </source>
</reference>
<feature type="domain" description="AB hydrolase-1" evidence="2">
    <location>
        <begin position="26"/>
        <end position="152"/>
    </location>
</feature>
<dbReference type="Pfam" id="PF00561">
    <property type="entry name" value="Abhydrolase_1"/>
    <property type="match status" value="1"/>
</dbReference>
<keyword evidence="3" id="KW-0378">Hydrolase</keyword>
<accession>A0ABP6T5M5</accession>
<dbReference type="InterPro" id="IPR029058">
    <property type="entry name" value="AB_hydrolase_fold"/>
</dbReference>
<name>A0ABP6T5M5_9ACTN</name>
<dbReference type="Gene3D" id="3.40.50.1820">
    <property type="entry name" value="alpha/beta hydrolase"/>
    <property type="match status" value="1"/>
</dbReference>
<evidence type="ECO:0000313" key="3">
    <source>
        <dbReference type="EMBL" id="GAA3393068.1"/>
    </source>
</evidence>